<keyword evidence="5 6" id="KW-0460">Magnesium</keyword>
<evidence type="ECO:0000256" key="1">
    <source>
        <dbReference type="ARBA" id="ARBA00022649"/>
    </source>
</evidence>
<evidence type="ECO:0000259" key="7">
    <source>
        <dbReference type="Pfam" id="PF01850"/>
    </source>
</evidence>
<feature type="binding site" evidence="6">
    <location>
        <position position="9"/>
    </location>
    <ligand>
        <name>Mg(2+)</name>
        <dbReference type="ChEBI" id="CHEBI:18420"/>
    </ligand>
</feature>
<evidence type="ECO:0000256" key="2">
    <source>
        <dbReference type="ARBA" id="ARBA00022722"/>
    </source>
</evidence>
<evidence type="ECO:0000256" key="6">
    <source>
        <dbReference type="HAMAP-Rule" id="MF_00265"/>
    </source>
</evidence>
<keyword evidence="4 6" id="KW-0378">Hydrolase</keyword>
<comment type="similarity">
    <text evidence="6">Belongs to the PINc/VapC protein family.</text>
</comment>
<dbReference type="HAMAP" id="MF_00265">
    <property type="entry name" value="VapC_Nob1"/>
    <property type="match status" value="1"/>
</dbReference>
<dbReference type="RefSeq" id="WP_159900880.1">
    <property type="nucleotide sequence ID" value="NZ_BAABFX010000019.1"/>
</dbReference>
<evidence type="ECO:0000256" key="3">
    <source>
        <dbReference type="ARBA" id="ARBA00022723"/>
    </source>
</evidence>
<dbReference type="SUPFAM" id="SSF88723">
    <property type="entry name" value="PIN domain-like"/>
    <property type="match status" value="1"/>
</dbReference>
<keyword evidence="3 6" id="KW-0479">Metal-binding</keyword>
<accession>A0ABP8JII0</accession>
<dbReference type="EMBL" id="BAABFX010000019">
    <property type="protein sequence ID" value="GAA4391289.1"/>
    <property type="molecule type" value="Genomic_DNA"/>
</dbReference>
<gene>
    <name evidence="6" type="primary">vapC</name>
    <name evidence="8" type="ORF">GCM10023153_09020</name>
</gene>
<keyword evidence="9" id="KW-1185">Reference proteome</keyword>
<evidence type="ECO:0000313" key="8">
    <source>
        <dbReference type="EMBL" id="GAA4391289.1"/>
    </source>
</evidence>
<evidence type="ECO:0000256" key="5">
    <source>
        <dbReference type="ARBA" id="ARBA00022842"/>
    </source>
</evidence>
<dbReference type="InterPro" id="IPR002716">
    <property type="entry name" value="PIN_dom"/>
</dbReference>
<keyword evidence="1 6" id="KW-1277">Toxin-antitoxin system</keyword>
<dbReference type="EC" id="3.1.-.-" evidence="6"/>
<evidence type="ECO:0000313" key="9">
    <source>
        <dbReference type="Proteomes" id="UP001500390"/>
    </source>
</evidence>
<protein>
    <recommendedName>
        <fullName evidence="6">Ribonuclease VapC</fullName>
        <shortName evidence="6">RNase VapC</shortName>
        <ecNumber evidence="6">3.1.-.-</ecNumber>
    </recommendedName>
    <alternativeName>
        <fullName evidence="6">Toxin VapC</fullName>
    </alternativeName>
</protein>
<feature type="binding site" evidence="6">
    <location>
        <position position="100"/>
    </location>
    <ligand>
        <name>Mg(2+)</name>
        <dbReference type="ChEBI" id="CHEBI:18420"/>
    </ligand>
</feature>
<organism evidence="8 9">
    <name type="scientific">Ornithinibacter aureus</name>
    <dbReference type="NCBI Taxonomy" id="622664"/>
    <lineage>
        <taxon>Bacteria</taxon>
        <taxon>Bacillati</taxon>
        <taxon>Actinomycetota</taxon>
        <taxon>Actinomycetes</taxon>
        <taxon>Micrococcales</taxon>
        <taxon>Intrasporangiaceae</taxon>
        <taxon>Ornithinibacter</taxon>
    </lineage>
</organism>
<keyword evidence="6" id="KW-0800">Toxin</keyword>
<reference evidence="9" key="1">
    <citation type="journal article" date="2019" name="Int. J. Syst. Evol. Microbiol.">
        <title>The Global Catalogue of Microorganisms (GCM) 10K type strain sequencing project: providing services to taxonomists for standard genome sequencing and annotation.</title>
        <authorList>
            <consortium name="The Broad Institute Genomics Platform"/>
            <consortium name="The Broad Institute Genome Sequencing Center for Infectious Disease"/>
            <person name="Wu L."/>
            <person name="Ma J."/>
        </authorList>
    </citation>
    <scope>NUCLEOTIDE SEQUENCE [LARGE SCALE GENOMIC DNA]</scope>
    <source>
        <strain evidence="9">JCM 17738</strain>
    </source>
</reference>
<evidence type="ECO:0000256" key="4">
    <source>
        <dbReference type="ARBA" id="ARBA00022801"/>
    </source>
</evidence>
<dbReference type="Proteomes" id="UP001500390">
    <property type="component" value="Unassembled WGS sequence"/>
</dbReference>
<dbReference type="Pfam" id="PF01850">
    <property type="entry name" value="PIN"/>
    <property type="match status" value="1"/>
</dbReference>
<dbReference type="InterPro" id="IPR029060">
    <property type="entry name" value="PIN-like_dom_sf"/>
</dbReference>
<comment type="cofactor">
    <cofactor evidence="6">
        <name>Mg(2+)</name>
        <dbReference type="ChEBI" id="CHEBI:18420"/>
    </cofactor>
</comment>
<sequence length="138" mass="14898">MSAPLAFLDTSVFLTALGEHPNTSACRALLRRAANGHLSIHTAAECLQEVVFHRMRVGPRAPAVAHLRAIRDLCVVHPMDDLVLDRATDLLASTQARGRDAFIAATALLAGFDAVVTTDDRFVEVPGLRRVHPRDVAA</sequence>
<comment type="caution">
    <text evidence="8">The sequence shown here is derived from an EMBL/GenBank/DDBJ whole genome shotgun (WGS) entry which is preliminary data.</text>
</comment>
<proteinExistence type="inferred from homology"/>
<dbReference type="Gene3D" id="3.40.50.1010">
    <property type="entry name" value="5'-nuclease"/>
    <property type="match status" value="1"/>
</dbReference>
<comment type="function">
    <text evidence="6">Toxic component of a toxin-antitoxin (TA) system. An RNase.</text>
</comment>
<name>A0ABP8JII0_9MICO</name>
<dbReference type="InterPro" id="IPR022907">
    <property type="entry name" value="VapC_family"/>
</dbReference>
<keyword evidence="2 6" id="KW-0540">Nuclease</keyword>
<feature type="domain" description="PIN" evidence="7">
    <location>
        <begin position="7"/>
        <end position="127"/>
    </location>
</feature>